<accession>A0AA39TFP7</accession>
<evidence type="ECO:0000313" key="3">
    <source>
        <dbReference type="Proteomes" id="UP001168877"/>
    </source>
</evidence>
<gene>
    <name evidence="2" type="ORF">LWI29_035850</name>
</gene>
<dbReference type="Proteomes" id="UP001168877">
    <property type="component" value="Unassembled WGS sequence"/>
</dbReference>
<dbReference type="InterPro" id="IPR001245">
    <property type="entry name" value="Ser-Thr/Tyr_kinase_cat_dom"/>
</dbReference>
<dbReference type="SUPFAM" id="SSF56112">
    <property type="entry name" value="Protein kinase-like (PK-like)"/>
    <property type="match status" value="1"/>
</dbReference>
<dbReference type="InterPro" id="IPR000719">
    <property type="entry name" value="Prot_kinase_dom"/>
</dbReference>
<dbReference type="Gene3D" id="1.10.510.10">
    <property type="entry name" value="Transferase(Phosphotransferase) domain 1"/>
    <property type="match status" value="1"/>
</dbReference>
<reference evidence="2" key="2">
    <citation type="submission" date="2023-06" db="EMBL/GenBank/DDBJ databases">
        <authorList>
            <person name="Swenson N.G."/>
            <person name="Wegrzyn J.L."/>
            <person name="Mcevoy S.L."/>
        </authorList>
    </citation>
    <scope>NUCLEOTIDE SEQUENCE</scope>
    <source>
        <strain evidence="2">NS2018</strain>
        <tissue evidence="2">Leaf</tissue>
    </source>
</reference>
<keyword evidence="3" id="KW-1185">Reference proteome</keyword>
<dbReference type="Pfam" id="PF07714">
    <property type="entry name" value="PK_Tyr_Ser-Thr"/>
    <property type="match status" value="1"/>
</dbReference>
<dbReference type="GO" id="GO:0004672">
    <property type="term" value="F:protein kinase activity"/>
    <property type="evidence" value="ECO:0007669"/>
    <property type="project" value="InterPro"/>
</dbReference>
<dbReference type="PANTHER" id="PTHR27006:SF586">
    <property type="entry name" value="CYSTEINE-RICH RECEPTOR-LIKE PROTEIN KINASE 10"/>
    <property type="match status" value="1"/>
</dbReference>
<dbReference type="Pfam" id="PF23399">
    <property type="entry name" value="LTI65_PGEED"/>
    <property type="match status" value="1"/>
</dbReference>
<sequence>MPHNSLDSYIFDQSKRKLFDWNKYFNIIEEIAQGILYLHKIFTTAQSEANTNRIVGTRGYMAPEYAVMGIFSTKSDVFSYGVLVLEIVSGRRINSNFNFDRPLNLIGYAWMLWKEDAALELMHPTLRDSCSEDKFQIKQQSHHTFLSLPMLMMLPKKKLLKEYSKRTERGIELADKENLILVYKFYVSKTSLDAPAYATVSDATYAIASKIQSLTVSSPAAVSETDKKLVKTGEKDNSLTAQLWDKGVSVKKYILHKFEPGEDEKALSQVITDAMSPRISPRDGTVVKKVKEAVTNLKGLH</sequence>
<dbReference type="InterPro" id="IPR057059">
    <property type="entry name" value="LTI65/LTI78_PGEED"/>
</dbReference>
<dbReference type="InterPro" id="IPR011009">
    <property type="entry name" value="Kinase-like_dom_sf"/>
</dbReference>
<dbReference type="GO" id="GO:0005524">
    <property type="term" value="F:ATP binding"/>
    <property type="evidence" value="ECO:0007669"/>
    <property type="project" value="InterPro"/>
</dbReference>
<dbReference type="PANTHER" id="PTHR27006">
    <property type="entry name" value="PROMASTIGOTE SURFACE ANTIGEN PROTEIN PSA"/>
    <property type="match status" value="1"/>
</dbReference>
<reference evidence="2" key="1">
    <citation type="journal article" date="2022" name="Plant J.">
        <title>Strategies of tolerance reflected in two North American maple genomes.</title>
        <authorList>
            <person name="McEvoy S.L."/>
            <person name="Sezen U.U."/>
            <person name="Trouern-Trend A."/>
            <person name="McMahon S.M."/>
            <person name="Schaberg P.G."/>
            <person name="Yang J."/>
            <person name="Wegrzyn J.L."/>
            <person name="Swenson N.G."/>
        </authorList>
    </citation>
    <scope>NUCLEOTIDE SEQUENCE</scope>
    <source>
        <strain evidence="2">NS2018</strain>
    </source>
</reference>
<comment type="caution">
    <text evidence="2">The sequence shown here is derived from an EMBL/GenBank/DDBJ whole genome shotgun (WGS) entry which is preliminary data.</text>
</comment>
<organism evidence="2 3">
    <name type="scientific">Acer saccharum</name>
    <name type="common">Sugar maple</name>
    <dbReference type="NCBI Taxonomy" id="4024"/>
    <lineage>
        <taxon>Eukaryota</taxon>
        <taxon>Viridiplantae</taxon>
        <taxon>Streptophyta</taxon>
        <taxon>Embryophyta</taxon>
        <taxon>Tracheophyta</taxon>
        <taxon>Spermatophyta</taxon>
        <taxon>Magnoliopsida</taxon>
        <taxon>eudicotyledons</taxon>
        <taxon>Gunneridae</taxon>
        <taxon>Pentapetalae</taxon>
        <taxon>rosids</taxon>
        <taxon>malvids</taxon>
        <taxon>Sapindales</taxon>
        <taxon>Sapindaceae</taxon>
        <taxon>Hippocastanoideae</taxon>
        <taxon>Acereae</taxon>
        <taxon>Acer</taxon>
    </lineage>
</organism>
<dbReference type="AlphaFoldDB" id="A0AA39TFP7"/>
<name>A0AA39TFP7_ACESA</name>
<proteinExistence type="predicted"/>
<protein>
    <recommendedName>
        <fullName evidence="1">Protein kinase domain-containing protein</fullName>
    </recommendedName>
</protein>
<feature type="domain" description="Protein kinase" evidence="1">
    <location>
        <begin position="1"/>
        <end position="146"/>
    </location>
</feature>
<evidence type="ECO:0000259" key="1">
    <source>
        <dbReference type="PROSITE" id="PS50011"/>
    </source>
</evidence>
<dbReference type="PROSITE" id="PS50011">
    <property type="entry name" value="PROTEIN_KINASE_DOM"/>
    <property type="match status" value="1"/>
</dbReference>
<dbReference type="EMBL" id="JAUESC010000002">
    <property type="protein sequence ID" value="KAK0606263.1"/>
    <property type="molecule type" value="Genomic_DNA"/>
</dbReference>
<evidence type="ECO:0000313" key="2">
    <source>
        <dbReference type="EMBL" id="KAK0606263.1"/>
    </source>
</evidence>